<reference evidence="2" key="1">
    <citation type="submission" date="2018-06" db="EMBL/GenBank/DDBJ databases">
        <title>Complete genome of Pseudomonas insecticola strain QZS01.</title>
        <authorList>
            <person name="Wang J."/>
            <person name="Su Q."/>
        </authorList>
    </citation>
    <scope>NUCLEOTIDE SEQUENCE [LARGE SCALE GENOMIC DNA]</scope>
    <source>
        <strain evidence="2">QZS01</strain>
    </source>
</reference>
<evidence type="ECO:0000313" key="1">
    <source>
        <dbReference type="EMBL" id="AZS49609.1"/>
    </source>
</evidence>
<protein>
    <recommendedName>
        <fullName evidence="3">Replication protein</fullName>
    </recommendedName>
</protein>
<dbReference type="AlphaFoldDB" id="A0A3S9XAY6"/>
<gene>
    <name evidence="1" type="ORF">DM558_01925</name>
</gene>
<name>A0A3S9XAY6_9GAMM</name>
<dbReference type="EMBL" id="CP029822">
    <property type="protein sequence ID" value="AZS49609.1"/>
    <property type="molecule type" value="Genomic_DNA"/>
</dbReference>
<dbReference type="KEGG" id="emo:DM558_01925"/>
<dbReference type="GO" id="GO:0006270">
    <property type="term" value="P:DNA replication initiation"/>
    <property type="evidence" value="ECO:0007669"/>
    <property type="project" value="InterPro"/>
</dbReference>
<dbReference type="Proteomes" id="UP000273143">
    <property type="component" value="Chromosome"/>
</dbReference>
<proteinExistence type="predicted"/>
<dbReference type="Pfam" id="PF06992">
    <property type="entry name" value="Phage_lambda_P"/>
    <property type="match status" value="1"/>
</dbReference>
<sequence length="199" mass="23415">MTDEMVINVNKIFATIHASYPAWYEKYYATHKSERQAKRIWLEGVKLLTDEQVVQGLKRMVIECDFPPRLKEFMELCQRVDGLVDMDLAWCEALIGRYSHPVVKVTAELTGLFELRHAGYESMSLKKRFEFYFLKVRDNYSRNKPLKEVTKWHSSGDDSLLVKIEQQAEQRINERIKQQGIDIKSARQNCLTLLGIKRR</sequence>
<evidence type="ECO:0000313" key="2">
    <source>
        <dbReference type="Proteomes" id="UP000273143"/>
    </source>
</evidence>
<accession>A0A3S9XAY6</accession>
<organism evidence="1 2">
    <name type="scientific">Entomomonas moraniae</name>
    <dbReference type="NCBI Taxonomy" id="2213226"/>
    <lineage>
        <taxon>Bacteria</taxon>
        <taxon>Pseudomonadati</taxon>
        <taxon>Pseudomonadota</taxon>
        <taxon>Gammaproteobacteria</taxon>
        <taxon>Pseudomonadales</taxon>
        <taxon>Pseudomonadaceae</taxon>
        <taxon>Entomomonas</taxon>
    </lineage>
</organism>
<keyword evidence="2" id="KW-1185">Reference proteome</keyword>
<dbReference type="InterPro" id="IPR009731">
    <property type="entry name" value="P-like"/>
</dbReference>
<dbReference type="RefSeq" id="WP_127161804.1">
    <property type="nucleotide sequence ID" value="NZ_CP029822.1"/>
</dbReference>
<evidence type="ECO:0008006" key="3">
    <source>
        <dbReference type="Google" id="ProtNLM"/>
    </source>
</evidence>